<evidence type="ECO:0000256" key="3">
    <source>
        <dbReference type="ARBA" id="ARBA00022692"/>
    </source>
</evidence>
<dbReference type="Pfam" id="PF03209">
    <property type="entry name" value="PUCC"/>
    <property type="match status" value="1"/>
</dbReference>
<name>A0ABS1CEL5_9GAMM</name>
<dbReference type="PANTHER" id="PTHR23538:SF1">
    <property type="entry name" value="44.5 KD BACTERIOCHLOROPHYLL SYNTHASE SUBUNIT"/>
    <property type="match status" value="1"/>
</dbReference>
<evidence type="ECO:0000313" key="7">
    <source>
        <dbReference type="EMBL" id="MBK1630310.1"/>
    </source>
</evidence>
<evidence type="ECO:0000256" key="4">
    <source>
        <dbReference type="ARBA" id="ARBA00022989"/>
    </source>
</evidence>
<evidence type="ECO:0000256" key="2">
    <source>
        <dbReference type="ARBA" id="ARBA00008412"/>
    </source>
</evidence>
<feature type="transmembrane region" description="Helical" evidence="6">
    <location>
        <begin position="39"/>
        <end position="57"/>
    </location>
</feature>
<evidence type="ECO:0008006" key="9">
    <source>
        <dbReference type="Google" id="ProtNLM"/>
    </source>
</evidence>
<keyword evidence="3 6" id="KW-0812">Transmembrane</keyword>
<feature type="transmembrane region" description="Helical" evidence="6">
    <location>
        <begin position="12"/>
        <end position="33"/>
    </location>
</feature>
<keyword evidence="5 6" id="KW-0472">Membrane</keyword>
<proteinExistence type="inferred from homology"/>
<evidence type="ECO:0000256" key="6">
    <source>
        <dbReference type="SAM" id="Phobius"/>
    </source>
</evidence>
<dbReference type="RefSeq" id="WP_200235018.1">
    <property type="nucleotide sequence ID" value="NZ_NRRV01000010.1"/>
</dbReference>
<comment type="similarity">
    <text evidence="2">Belongs to the PucC family.</text>
</comment>
<feature type="transmembrane region" description="Helical" evidence="6">
    <location>
        <begin position="78"/>
        <end position="98"/>
    </location>
</feature>
<sequence>MQNRPASLIRLADLPLSLTLLSILAGSVINRVMVVEVGLPVILAGLFIAVPLLISPVRIWLGHLSDAYPLWGRRREPYLVLGALLSGGGAALAVVLVVQTPAPASAGGALIVLGLLLYGVGRNLTGNTVQALLTDRFAAGVPRARAANLYEVVKILGLVVGAGLLGLGLSSGLAAASLLAQAVELTSAPSAGLLLGVWGLGFQLGRALASVIGAGIVDLMNLVTVDAPLLAYGAAFAGEAALLIGALLTYGRLRMRAARVLSAS</sequence>
<dbReference type="EMBL" id="NRRV01000010">
    <property type="protein sequence ID" value="MBK1630310.1"/>
    <property type="molecule type" value="Genomic_DNA"/>
</dbReference>
<comment type="subcellular location">
    <subcellularLocation>
        <location evidence="1">Membrane</location>
        <topology evidence="1">Multi-pass membrane protein</topology>
    </subcellularLocation>
</comment>
<dbReference type="SUPFAM" id="SSF103473">
    <property type="entry name" value="MFS general substrate transporter"/>
    <property type="match status" value="1"/>
</dbReference>
<comment type="caution">
    <text evidence="7">The sequence shown here is derived from an EMBL/GenBank/DDBJ whole genome shotgun (WGS) entry which is preliminary data.</text>
</comment>
<keyword evidence="4 6" id="KW-1133">Transmembrane helix</keyword>
<reference evidence="7 8" key="1">
    <citation type="journal article" date="2020" name="Microorganisms">
        <title>Osmotic Adaptation and Compatible Solute Biosynthesis of Phototrophic Bacteria as Revealed from Genome Analyses.</title>
        <authorList>
            <person name="Imhoff J.F."/>
            <person name="Rahn T."/>
            <person name="Kunzel S."/>
            <person name="Keller A."/>
            <person name="Neulinger S.C."/>
        </authorList>
    </citation>
    <scope>NUCLEOTIDE SEQUENCE [LARGE SCALE GENOMIC DNA]</scope>
    <source>
        <strain evidence="7 8">DSM 6210</strain>
    </source>
</reference>
<evidence type="ECO:0000256" key="5">
    <source>
        <dbReference type="ARBA" id="ARBA00023136"/>
    </source>
</evidence>
<evidence type="ECO:0000256" key="1">
    <source>
        <dbReference type="ARBA" id="ARBA00004141"/>
    </source>
</evidence>
<keyword evidence="8" id="KW-1185">Reference proteome</keyword>
<dbReference type="InterPro" id="IPR026036">
    <property type="entry name" value="PucC"/>
</dbReference>
<feature type="transmembrane region" description="Helical" evidence="6">
    <location>
        <begin position="155"/>
        <end position="180"/>
    </location>
</feature>
<feature type="transmembrane region" description="Helical" evidence="6">
    <location>
        <begin position="229"/>
        <end position="250"/>
    </location>
</feature>
<evidence type="ECO:0000313" key="8">
    <source>
        <dbReference type="Proteomes" id="UP000748752"/>
    </source>
</evidence>
<protein>
    <recommendedName>
        <fullName evidence="9">MFS transporter</fullName>
    </recommendedName>
</protein>
<dbReference type="InterPro" id="IPR036259">
    <property type="entry name" value="MFS_trans_sf"/>
</dbReference>
<organism evidence="7 8">
    <name type="scientific">Thiohalocapsa halophila</name>
    <dbReference type="NCBI Taxonomy" id="69359"/>
    <lineage>
        <taxon>Bacteria</taxon>
        <taxon>Pseudomonadati</taxon>
        <taxon>Pseudomonadota</taxon>
        <taxon>Gammaproteobacteria</taxon>
        <taxon>Chromatiales</taxon>
        <taxon>Chromatiaceae</taxon>
        <taxon>Thiohalocapsa</taxon>
    </lineage>
</organism>
<accession>A0ABS1CEL5</accession>
<dbReference type="PANTHER" id="PTHR23538">
    <property type="entry name" value="44.5 KD BACTERIOCHLOROPHYLL SYNTHASE SUBUNIT"/>
    <property type="match status" value="1"/>
</dbReference>
<dbReference type="InterPro" id="IPR004896">
    <property type="entry name" value="PucC-rel"/>
</dbReference>
<dbReference type="Proteomes" id="UP000748752">
    <property type="component" value="Unassembled WGS sequence"/>
</dbReference>
<gene>
    <name evidence="7" type="ORF">CKO31_06020</name>
</gene>